<dbReference type="GO" id="GO:0005549">
    <property type="term" value="F:odorant binding"/>
    <property type="evidence" value="ECO:0007669"/>
    <property type="project" value="InterPro"/>
</dbReference>
<evidence type="ECO:0000256" key="4">
    <source>
        <dbReference type="ARBA" id="ARBA00022692"/>
    </source>
</evidence>
<dbReference type="VEuPathDB" id="VectorBase:CQUJHB020389"/>
<feature type="transmembrane region" description="Helical" evidence="10">
    <location>
        <begin position="25"/>
        <end position="42"/>
    </location>
</feature>
<keyword evidence="3 10" id="KW-0716">Sensory transduction</keyword>
<evidence type="ECO:0000256" key="3">
    <source>
        <dbReference type="ARBA" id="ARBA00022606"/>
    </source>
</evidence>
<evidence type="ECO:0000256" key="8">
    <source>
        <dbReference type="ARBA" id="ARBA00023170"/>
    </source>
</evidence>
<comment type="caution">
    <text evidence="10">Lacks conserved residue(s) required for the propagation of feature annotation.</text>
</comment>
<evidence type="ECO:0000256" key="5">
    <source>
        <dbReference type="ARBA" id="ARBA00022725"/>
    </source>
</evidence>
<dbReference type="Proteomes" id="UP000002320">
    <property type="component" value="Unassembled WGS sequence"/>
</dbReference>
<dbReference type="InterPro" id="IPR004117">
    <property type="entry name" value="7tm6_olfct_rcpt"/>
</dbReference>
<dbReference type="EnsemblMetazoa" id="CPIJ016861-RA">
    <property type="protein sequence ID" value="CPIJ016861-PA"/>
    <property type="gene ID" value="CPIJ016861"/>
</dbReference>
<dbReference type="PANTHER" id="PTHR21137:SF35">
    <property type="entry name" value="ODORANT RECEPTOR 19A-RELATED"/>
    <property type="match status" value="1"/>
</dbReference>
<dbReference type="GO" id="GO:0007165">
    <property type="term" value="P:signal transduction"/>
    <property type="evidence" value="ECO:0007669"/>
    <property type="project" value="UniProtKB-KW"/>
</dbReference>
<protein>
    <recommendedName>
        <fullName evidence="10">Odorant receptor</fullName>
    </recommendedName>
</protein>
<gene>
    <name evidence="12" type="primary">6050724</name>
    <name evidence="11" type="ORF">CpipJ_CPIJ016861</name>
</gene>
<feature type="transmembrane region" description="Helical" evidence="10">
    <location>
        <begin position="49"/>
        <end position="69"/>
    </location>
</feature>
<organism>
    <name type="scientific">Culex quinquefasciatus</name>
    <name type="common">Southern house mosquito</name>
    <name type="synonym">Culex pungens</name>
    <dbReference type="NCBI Taxonomy" id="7176"/>
    <lineage>
        <taxon>Eukaryota</taxon>
        <taxon>Metazoa</taxon>
        <taxon>Ecdysozoa</taxon>
        <taxon>Arthropoda</taxon>
        <taxon>Hexapoda</taxon>
        <taxon>Insecta</taxon>
        <taxon>Pterygota</taxon>
        <taxon>Neoptera</taxon>
        <taxon>Endopterygota</taxon>
        <taxon>Diptera</taxon>
        <taxon>Nematocera</taxon>
        <taxon>Culicoidea</taxon>
        <taxon>Culicidae</taxon>
        <taxon>Culicinae</taxon>
        <taxon>Culicini</taxon>
        <taxon>Culex</taxon>
        <taxon>Culex</taxon>
    </lineage>
</organism>
<evidence type="ECO:0000313" key="12">
    <source>
        <dbReference type="EnsemblMetazoa" id="CPIJ016861-PA"/>
    </source>
</evidence>
<keyword evidence="8 10" id="KW-0675">Receptor</keyword>
<keyword evidence="5 10" id="KW-0552">Olfaction</keyword>
<dbReference type="InParanoid" id="B0XCB4"/>
<dbReference type="OMA" id="FTIMGVE"/>
<evidence type="ECO:0000256" key="7">
    <source>
        <dbReference type="ARBA" id="ARBA00023136"/>
    </source>
</evidence>
<keyword evidence="4 10" id="KW-0812">Transmembrane</keyword>
<dbReference type="AlphaFoldDB" id="B0XCB4"/>
<dbReference type="EMBL" id="DS232681">
    <property type="protein sequence ID" value="EDS44720.1"/>
    <property type="molecule type" value="Genomic_DNA"/>
</dbReference>
<evidence type="ECO:0000256" key="1">
    <source>
        <dbReference type="ARBA" id="ARBA00004651"/>
    </source>
</evidence>
<comment type="similarity">
    <text evidence="10">Belongs to the insect chemoreceptor superfamily. Heteromeric odorant receptor channel (TC 1.A.69) family.</text>
</comment>
<evidence type="ECO:0000256" key="9">
    <source>
        <dbReference type="ARBA" id="ARBA00023224"/>
    </source>
</evidence>
<evidence type="ECO:0000256" key="6">
    <source>
        <dbReference type="ARBA" id="ARBA00022989"/>
    </source>
</evidence>
<name>B0XCB4_CULQU</name>
<comment type="subcellular location">
    <subcellularLocation>
        <location evidence="1 10">Cell membrane</location>
        <topology evidence="1 10">Multi-pass membrane protein</topology>
    </subcellularLocation>
</comment>
<dbReference type="KEGG" id="cqu:CpipJ_CPIJ016861"/>
<evidence type="ECO:0000256" key="10">
    <source>
        <dbReference type="RuleBase" id="RU351113"/>
    </source>
</evidence>
<keyword evidence="9 10" id="KW-0807">Transducer</keyword>
<feature type="transmembrane region" description="Helical" evidence="10">
    <location>
        <begin position="268"/>
        <end position="290"/>
    </location>
</feature>
<sequence length="390" mass="45398">MFNRTKKYITNRWRSHVQLNSKTDHFFILNFFLSFAGVYFPGKNDFFKLAWRVFRVCMILHYAMILRRLLQTLTMEHSSDLLINGIHVAMGATLMLTRSLLIQANFGHFKQVRKHLNERSFRVDDPDVQRIRQQPYELSVKVTVFFIGNIIFQFISITSSGITDMDPFQLPFSMKEFSVFEQKFYSGMYSLLWTVYSLIAASNFLTIYLGLIGLIGLSPLILSGRLWIEWMSDLSSNQDELNTCIEHHSKILNNLKVFKNLTNLSFLLLYYMTMAHTAIGVIIVIFHATLDTFTIMGVEFTLRYLIECYPWITRLRCRKEFAGQYRQVRATILIVAMQSQRSLNISTGGLFELTLDKFTSLIKKSYTLMMVVWNMKQGEGVACIHLSNTD</sequence>
<dbReference type="HOGENOM" id="CLU_052091_0_0_1"/>
<dbReference type="PANTHER" id="PTHR21137">
    <property type="entry name" value="ODORANT RECEPTOR"/>
    <property type="match status" value="1"/>
</dbReference>
<accession>B0XCB4</accession>
<evidence type="ECO:0000256" key="2">
    <source>
        <dbReference type="ARBA" id="ARBA00022475"/>
    </source>
</evidence>
<reference evidence="12" key="2">
    <citation type="submission" date="2021-02" db="UniProtKB">
        <authorList>
            <consortium name="EnsemblMetazoa"/>
        </authorList>
    </citation>
    <scope>IDENTIFICATION</scope>
    <source>
        <strain evidence="12">JHB</strain>
    </source>
</reference>
<feature type="transmembrane region" description="Helical" evidence="10">
    <location>
        <begin position="142"/>
        <end position="163"/>
    </location>
</feature>
<keyword evidence="13" id="KW-1185">Reference proteome</keyword>
<feature type="transmembrane region" description="Helical" evidence="10">
    <location>
        <begin position="81"/>
        <end position="101"/>
    </location>
</feature>
<reference evidence="11" key="1">
    <citation type="submission" date="2007-03" db="EMBL/GenBank/DDBJ databases">
        <title>Annotation of Culex pipiens quinquefasciatus.</title>
        <authorList>
            <consortium name="The Broad Institute Genome Sequencing Platform"/>
            <person name="Atkinson P.W."/>
            <person name="Hemingway J."/>
            <person name="Christensen B.M."/>
            <person name="Higgs S."/>
            <person name="Kodira C."/>
            <person name="Hannick L."/>
            <person name="Megy K."/>
            <person name="O'Leary S."/>
            <person name="Pearson M."/>
            <person name="Haas B.J."/>
            <person name="Mauceli E."/>
            <person name="Wortman J.R."/>
            <person name="Lee N.H."/>
            <person name="Guigo R."/>
            <person name="Stanke M."/>
            <person name="Alvarado L."/>
            <person name="Amedeo P."/>
            <person name="Antoine C.H."/>
            <person name="Arensburger P."/>
            <person name="Bidwell S.L."/>
            <person name="Crawford M."/>
            <person name="Camaro F."/>
            <person name="Devon K."/>
            <person name="Engels R."/>
            <person name="Hammond M."/>
            <person name="Howarth C."/>
            <person name="Koehrsen M."/>
            <person name="Lawson D."/>
            <person name="Montgomery P."/>
            <person name="Nene V."/>
            <person name="Nusbaum C."/>
            <person name="Puiu D."/>
            <person name="Romero-Severson J."/>
            <person name="Severson D.W."/>
            <person name="Shumway M."/>
            <person name="Sisk P."/>
            <person name="Stolte C."/>
            <person name="Zeng Q."/>
            <person name="Eisenstadt E."/>
            <person name="Fraser-Liggett C."/>
            <person name="Strausberg R."/>
            <person name="Galagan J."/>
            <person name="Birren B."/>
            <person name="Collins F.H."/>
        </authorList>
    </citation>
    <scope>NUCLEOTIDE SEQUENCE [LARGE SCALE GENOMIC DNA]</scope>
    <source>
        <strain evidence="11">JHB</strain>
    </source>
</reference>
<dbReference type="VEuPathDB" id="VectorBase:CPIJ016861"/>
<dbReference type="eggNOG" id="ENOG502TCX6">
    <property type="taxonomic scope" value="Eukaryota"/>
</dbReference>
<keyword evidence="2" id="KW-1003">Cell membrane</keyword>
<proteinExistence type="inferred from homology"/>
<evidence type="ECO:0000313" key="11">
    <source>
        <dbReference type="EMBL" id="EDS44720.1"/>
    </source>
</evidence>
<evidence type="ECO:0000313" key="13">
    <source>
        <dbReference type="Proteomes" id="UP000002320"/>
    </source>
</evidence>
<keyword evidence="6 10" id="KW-1133">Transmembrane helix</keyword>
<dbReference type="OrthoDB" id="7726730at2759"/>
<dbReference type="GO" id="GO:0005886">
    <property type="term" value="C:plasma membrane"/>
    <property type="evidence" value="ECO:0007669"/>
    <property type="project" value="UniProtKB-SubCell"/>
</dbReference>
<keyword evidence="7 10" id="KW-0472">Membrane</keyword>
<dbReference type="GO" id="GO:0004984">
    <property type="term" value="F:olfactory receptor activity"/>
    <property type="evidence" value="ECO:0007669"/>
    <property type="project" value="InterPro"/>
</dbReference>